<organism evidence="1 2">
    <name type="scientific">Eretmocerus hayati</name>
    <dbReference type="NCBI Taxonomy" id="131215"/>
    <lineage>
        <taxon>Eukaryota</taxon>
        <taxon>Metazoa</taxon>
        <taxon>Ecdysozoa</taxon>
        <taxon>Arthropoda</taxon>
        <taxon>Hexapoda</taxon>
        <taxon>Insecta</taxon>
        <taxon>Pterygota</taxon>
        <taxon>Neoptera</taxon>
        <taxon>Endopterygota</taxon>
        <taxon>Hymenoptera</taxon>
        <taxon>Apocrita</taxon>
        <taxon>Proctotrupomorpha</taxon>
        <taxon>Chalcidoidea</taxon>
        <taxon>Aphelinidae</taxon>
        <taxon>Aphelininae</taxon>
        <taxon>Eretmocerus</taxon>
    </lineage>
</organism>
<sequence>MKSFTDSSTFSDNATIDSTELHDSSDELVGYVCTVYPKTLAKNGVYVERIVVSNAQGRTVQLIAWANNTRILEKFETGEVLLVERVYSSPAKPNSLYNGGNVKFELIVNDKCNINILGTFNEQLIVPTSTTVDFDNIMNVQGPIKIGGYIKNSFRELKMKNRSIGIGSITNGVKKLEVHINKFFDQDDESKYQKGQYVEVTGSSQLRDNFAPPYIKAESVSDVRVDESKTRESLQFLLDGYHYVH</sequence>
<accession>A0ACC2P3C0</accession>
<keyword evidence="2" id="KW-1185">Reference proteome</keyword>
<proteinExistence type="predicted"/>
<evidence type="ECO:0000313" key="1">
    <source>
        <dbReference type="EMBL" id="KAJ8677608.1"/>
    </source>
</evidence>
<comment type="caution">
    <text evidence="1">The sequence shown here is derived from an EMBL/GenBank/DDBJ whole genome shotgun (WGS) entry which is preliminary data.</text>
</comment>
<dbReference type="Proteomes" id="UP001239111">
    <property type="component" value="Chromosome 2"/>
</dbReference>
<dbReference type="EMBL" id="CM056742">
    <property type="protein sequence ID" value="KAJ8677608.1"/>
    <property type="molecule type" value="Genomic_DNA"/>
</dbReference>
<protein>
    <submittedName>
        <fullName evidence="1">Uncharacterized protein</fullName>
    </submittedName>
</protein>
<evidence type="ECO:0000313" key="2">
    <source>
        <dbReference type="Proteomes" id="UP001239111"/>
    </source>
</evidence>
<gene>
    <name evidence="1" type="ORF">QAD02_013395</name>
</gene>
<reference evidence="1" key="1">
    <citation type="submission" date="2023-04" db="EMBL/GenBank/DDBJ databases">
        <title>A chromosome-level genome assembly of the parasitoid wasp Eretmocerus hayati.</title>
        <authorList>
            <person name="Zhong Y."/>
            <person name="Liu S."/>
            <person name="Liu Y."/>
        </authorList>
    </citation>
    <scope>NUCLEOTIDE SEQUENCE</scope>
    <source>
        <strain evidence="1">ZJU_SS_LIU_2023</strain>
    </source>
</reference>
<name>A0ACC2P3C0_9HYME</name>